<dbReference type="PANTHER" id="PTHR30313">
    <property type="entry name" value="DNA PRIMASE"/>
    <property type="match status" value="1"/>
</dbReference>
<evidence type="ECO:0000256" key="4">
    <source>
        <dbReference type="SAM" id="MobiDB-lite"/>
    </source>
</evidence>
<dbReference type="InterPro" id="IPR034151">
    <property type="entry name" value="TOPRIM_DnaG_bac"/>
</dbReference>
<dbReference type="GO" id="GO:0003899">
    <property type="term" value="F:DNA-directed RNA polymerase activity"/>
    <property type="evidence" value="ECO:0007669"/>
    <property type="project" value="UniProtKB-UniRule"/>
</dbReference>
<dbReference type="SUPFAM" id="SSF56731">
    <property type="entry name" value="DNA primase core"/>
    <property type="match status" value="1"/>
</dbReference>
<evidence type="ECO:0000256" key="3">
    <source>
        <dbReference type="PIRSR" id="PIRSR002811-1"/>
    </source>
</evidence>
<feature type="zinc finger region" description="CHC2-type" evidence="1 3">
    <location>
        <begin position="40"/>
        <end position="64"/>
    </location>
</feature>
<dbReference type="InterPro" id="IPR030846">
    <property type="entry name" value="DnaG_bac"/>
</dbReference>
<dbReference type="SMART" id="SM00493">
    <property type="entry name" value="TOPRIM"/>
    <property type="match status" value="1"/>
</dbReference>
<comment type="caution">
    <text evidence="5">The sequence shown here is derived from an EMBL/GenBank/DDBJ whole genome shotgun (WGS) entry which is preliminary data.</text>
</comment>
<dbReference type="PROSITE" id="PS50880">
    <property type="entry name" value="TOPRIM"/>
    <property type="match status" value="1"/>
</dbReference>
<dbReference type="GO" id="GO:0003677">
    <property type="term" value="F:DNA binding"/>
    <property type="evidence" value="ECO:0007669"/>
    <property type="project" value="UniProtKB-KW"/>
</dbReference>
<feature type="region of interest" description="Disordered" evidence="4">
    <location>
        <begin position="446"/>
        <end position="484"/>
    </location>
</feature>
<evidence type="ECO:0000313" key="5">
    <source>
        <dbReference type="EMBL" id="RDL11953.1"/>
    </source>
</evidence>
<dbReference type="Gene3D" id="3.90.580.10">
    <property type="entry name" value="Zinc finger, CHC2-type domain"/>
    <property type="match status" value="1"/>
</dbReference>
<dbReference type="HAMAP" id="MF_00974">
    <property type="entry name" value="DNA_primase_DnaG"/>
    <property type="match status" value="1"/>
</dbReference>
<accession>A0A288Q8G7</accession>
<dbReference type="InterPro" id="IPR036977">
    <property type="entry name" value="DNA_primase_Znf_CHC2"/>
</dbReference>
<protein>
    <recommendedName>
        <fullName evidence="1 2">DNA primase</fullName>
        <ecNumber evidence="1">2.7.7.101</ecNumber>
    </recommendedName>
</protein>
<dbReference type="SMART" id="SM00400">
    <property type="entry name" value="ZnF_CHCC"/>
    <property type="match status" value="1"/>
</dbReference>
<dbReference type="CDD" id="cd03364">
    <property type="entry name" value="TOPRIM_DnaG_primases"/>
    <property type="match status" value="1"/>
</dbReference>
<dbReference type="RefSeq" id="WP_070230017.1">
    <property type="nucleotide sequence ID" value="NZ_BJYO01000002.1"/>
</dbReference>
<dbReference type="GO" id="GO:0000428">
    <property type="term" value="C:DNA-directed RNA polymerase complex"/>
    <property type="evidence" value="ECO:0007669"/>
    <property type="project" value="UniProtKB-KW"/>
</dbReference>
<keyword evidence="1 2" id="KW-0235">DNA replication</keyword>
<keyword evidence="1 2" id="KW-0808">Transferase</keyword>
<dbReference type="EMBL" id="QRAS01000001">
    <property type="protein sequence ID" value="RDL11953.1"/>
    <property type="molecule type" value="Genomic_DNA"/>
</dbReference>
<comment type="catalytic activity">
    <reaction evidence="1">
        <text>ssDNA + n NTP = ssDNA/pppN(pN)n-1 hybrid + (n-1) diphosphate.</text>
        <dbReference type="EC" id="2.7.7.101"/>
    </reaction>
</comment>
<evidence type="ECO:0000256" key="2">
    <source>
        <dbReference type="PIRNR" id="PIRNR002811"/>
    </source>
</evidence>
<dbReference type="Pfam" id="PF01807">
    <property type="entry name" value="Zn_ribbon_DnaG"/>
    <property type="match status" value="1"/>
</dbReference>
<dbReference type="Pfam" id="PF08275">
    <property type="entry name" value="DNAG_N"/>
    <property type="match status" value="1"/>
</dbReference>
<dbReference type="InterPro" id="IPR050219">
    <property type="entry name" value="DnaG_primase"/>
</dbReference>
<keyword evidence="1 3" id="KW-0863">Zinc-finger</keyword>
<proteinExistence type="inferred from homology"/>
<dbReference type="NCBIfam" id="TIGR01391">
    <property type="entry name" value="dnaG"/>
    <property type="match status" value="1"/>
</dbReference>
<dbReference type="GO" id="GO:0008270">
    <property type="term" value="F:zinc ion binding"/>
    <property type="evidence" value="ECO:0007669"/>
    <property type="project" value="UniProtKB-UniRule"/>
</dbReference>
<feature type="compositionally biased region" description="Polar residues" evidence="4">
    <location>
        <begin position="457"/>
        <end position="475"/>
    </location>
</feature>
<dbReference type="GO" id="GO:0006269">
    <property type="term" value="P:DNA replication, synthesis of primer"/>
    <property type="evidence" value="ECO:0007669"/>
    <property type="project" value="UniProtKB-UniRule"/>
</dbReference>
<dbReference type="InterPro" id="IPR037068">
    <property type="entry name" value="DNA_primase_core_N_sf"/>
</dbReference>
<comment type="cofactor">
    <cofactor evidence="1 2 3">
        <name>Zn(2+)</name>
        <dbReference type="ChEBI" id="CHEBI:29105"/>
    </cofactor>
    <text evidence="1 2 3">Binds 1 zinc ion per monomer.</text>
</comment>
<comment type="function">
    <text evidence="1 2">RNA polymerase that catalyzes the synthesis of short RNA molecules used as primers for DNA polymerase during DNA replication.</text>
</comment>
<keyword evidence="1 2" id="KW-0479">Metal-binding</keyword>
<dbReference type="GeneID" id="94545950"/>
<dbReference type="Pfam" id="PF13155">
    <property type="entry name" value="Toprim_2"/>
    <property type="match status" value="1"/>
</dbReference>
<organism evidence="5 6">
    <name type="scientific">Weissella soli</name>
    <dbReference type="NCBI Taxonomy" id="155866"/>
    <lineage>
        <taxon>Bacteria</taxon>
        <taxon>Bacillati</taxon>
        <taxon>Bacillota</taxon>
        <taxon>Bacilli</taxon>
        <taxon>Lactobacillales</taxon>
        <taxon>Lactobacillaceae</taxon>
        <taxon>Weissella</taxon>
    </lineage>
</organism>
<dbReference type="KEGG" id="wso:WSWS_00748"/>
<comment type="similarity">
    <text evidence="1 2">Belongs to the DnaG primase family.</text>
</comment>
<keyword evidence="1" id="KW-0238">DNA-binding</keyword>
<dbReference type="InterPro" id="IPR006171">
    <property type="entry name" value="TOPRIM_dom"/>
</dbReference>
<reference evidence="5 6" key="1">
    <citation type="submission" date="2018-07" db="EMBL/GenBank/DDBJ databases">
        <title>Genomic Encyclopedia of Type Strains, Phase III (KMG-III): the genomes of soil and plant-associated and newly described type strains.</title>
        <authorList>
            <person name="Whitman W."/>
        </authorList>
    </citation>
    <scope>NUCLEOTIDE SEQUENCE [LARGE SCALE GENOMIC DNA]</scope>
    <source>
        <strain evidence="5 6">CECT 7031</strain>
    </source>
</reference>
<dbReference type="InterPro" id="IPR006295">
    <property type="entry name" value="DNA_primase_DnaG"/>
</dbReference>
<comment type="subunit">
    <text evidence="1">Monomer. Interacts with DnaB.</text>
</comment>
<dbReference type="Gene3D" id="1.10.860.10">
    <property type="entry name" value="DNAb Helicase, Chain A"/>
    <property type="match status" value="1"/>
</dbReference>
<dbReference type="GO" id="GO:0005737">
    <property type="term" value="C:cytoplasm"/>
    <property type="evidence" value="ECO:0007669"/>
    <property type="project" value="TreeGrafter"/>
</dbReference>
<dbReference type="FunFam" id="3.90.580.10:FF:000001">
    <property type="entry name" value="DNA primase"/>
    <property type="match status" value="1"/>
</dbReference>
<dbReference type="Gene3D" id="3.90.980.10">
    <property type="entry name" value="DNA primase, catalytic core, N-terminal domain"/>
    <property type="match status" value="1"/>
</dbReference>
<dbReference type="PANTHER" id="PTHR30313:SF2">
    <property type="entry name" value="DNA PRIMASE"/>
    <property type="match status" value="1"/>
</dbReference>
<dbReference type="InterPro" id="IPR019475">
    <property type="entry name" value="DNA_primase_DnaB-bd"/>
</dbReference>
<keyword evidence="6" id="KW-1185">Reference proteome</keyword>
<dbReference type="Gene3D" id="3.40.1360.10">
    <property type="match status" value="1"/>
</dbReference>
<dbReference type="InterPro" id="IPR016136">
    <property type="entry name" value="DNA_helicase_N/primase_C"/>
</dbReference>
<dbReference type="EC" id="2.7.7.101" evidence="1"/>
<dbReference type="Proteomes" id="UP000254912">
    <property type="component" value="Unassembled WGS sequence"/>
</dbReference>
<dbReference type="SUPFAM" id="SSF57783">
    <property type="entry name" value="Zinc beta-ribbon"/>
    <property type="match status" value="1"/>
</dbReference>
<keyword evidence="1 2" id="KW-0548">Nucleotidyltransferase</keyword>
<feature type="compositionally biased region" description="Low complexity" evidence="4">
    <location>
        <begin position="446"/>
        <end position="456"/>
    </location>
</feature>
<dbReference type="Pfam" id="PF10410">
    <property type="entry name" value="DnaB_bind"/>
    <property type="match status" value="1"/>
</dbReference>
<dbReference type="InterPro" id="IPR013264">
    <property type="entry name" value="DNAG_N"/>
</dbReference>
<keyword evidence="1 2" id="KW-0639">Primosome</keyword>
<sequence>MATRIPNEVVEEIRQRINIVDVISQHVQLRKQGRNLFGLCPFHEERTPSFSVNEEKQIFHCFSCGRGGNVFSFLMDLEDLSFPQAVAKVAPMAGIEIAEDVSETTAKPVDPQIQALLDLYADATKLYHHFLVNTAVGEQALDYLHERGLDDGTIDAYSLGFAPTGDVLLKYFEEKKIDYQLLRASELFVTWSDGTLHDRFNDRVLFTIRNAKGQPIAYSGRKLTSGDDEPKYINSPESPLFEKSRELFNLDMAKNAIRKSKQVILFEGFMDVIAAFQAGINNGVASMGTSLTPEQVHILNRMAESISVTYDADSAGQAATKRALDLIAMNSQLKAQVVHIPDNQDPDEFLRSHDSTAFTNVFVHNTEDPVAFNIRYLQTDRNMNNQAEVFAYIADVLPVIASVDEPLIRETYLAQLSDAYHISLAGLQQQIQPLLLAKIAQGQGGARQTQTQSRQQNAGAQTPWQNDTRSWSGAAQPTLRPRSSRGEQAEQIVLAWILRDPLVWLNVTSREDFHFNQANYETLLLLASAYKDEFGGNVPVDAARFMDYVQRPDLTRIIASLDDIDDRLFDTDDYQSQIDDYIRVIMQESPLEDQIKQVRRELSEASQVHNQALVAQLTIKLVELMKQNQPQRKS</sequence>
<dbReference type="InterPro" id="IPR002694">
    <property type="entry name" value="Znf_CHC2"/>
</dbReference>
<evidence type="ECO:0000313" key="6">
    <source>
        <dbReference type="Proteomes" id="UP000254912"/>
    </source>
</evidence>
<keyword evidence="1 2" id="KW-0862">Zinc</keyword>
<dbReference type="GO" id="GO:1990077">
    <property type="term" value="C:primosome complex"/>
    <property type="evidence" value="ECO:0007669"/>
    <property type="project" value="UniProtKB-KW"/>
</dbReference>
<gene>
    <name evidence="1" type="primary">dnaG</name>
    <name evidence="5" type="ORF">DFP99_0377</name>
</gene>
<evidence type="ECO:0000256" key="1">
    <source>
        <dbReference type="HAMAP-Rule" id="MF_00974"/>
    </source>
</evidence>
<keyword evidence="1 2" id="KW-0240">DNA-directed RNA polymerase</keyword>
<dbReference type="AlphaFoldDB" id="A0A288Q8G7"/>
<name>A0A288Q8G7_9LACO</name>
<dbReference type="FunFam" id="3.40.1360.10:FF:000002">
    <property type="entry name" value="DNA primase"/>
    <property type="match status" value="1"/>
</dbReference>
<dbReference type="PIRSF" id="PIRSF002811">
    <property type="entry name" value="DnaG"/>
    <property type="match status" value="1"/>
</dbReference>
<keyword evidence="1 2" id="KW-0804">Transcription</keyword>
<comment type="domain">
    <text evidence="1">Contains an N-terminal zinc-binding domain, a central core domain that contains the primase activity, and a C-terminal DnaB-binding domain.</text>
</comment>